<dbReference type="PANTHER" id="PTHR37327:SF1">
    <property type="entry name" value="MICROTUBULE INTERACTING AND TRANSPORT DOMAIN-CONTAINING PROTEIN"/>
    <property type="match status" value="1"/>
</dbReference>
<dbReference type="VEuPathDB" id="FungiDB:T551_01990"/>
<gene>
    <name evidence="2" type="ORF">T551_01990</name>
</gene>
<dbReference type="STRING" id="1408657.A0A0W4ZNU7"/>
<dbReference type="AlphaFoldDB" id="A0A0W4ZNU7"/>
<dbReference type="eggNOG" id="ENOG502QZS0">
    <property type="taxonomic scope" value="Eukaryota"/>
</dbReference>
<feature type="chain" id="PRO_5006933886" description="MIT domain-containing protein" evidence="1">
    <location>
        <begin position="18"/>
        <end position="675"/>
    </location>
</feature>
<organism evidence="2 3">
    <name type="scientific">Pneumocystis jirovecii (strain RU7)</name>
    <name type="common">Human pneumocystis pneumonia agent</name>
    <dbReference type="NCBI Taxonomy" id="1408657"/>
    <lineage>
        <taxon>Eukaryota</taxon>
        <taxon>Fungi</taxon>
        <taxon>Dikarya</taxon>
        <taxon>Ascomycota</taxon>
        <taxon>Taphrinomycotina</taxon>
        <taxon>Pneumocystomycetes</taxon>
        <taxon>Pneumocystaceae</taxon>
        <taxon>Pneumocystis</taxon>
    </lineage>
</organism>
<dbReference type="PANTHER" id="PTHR37327">
    <property type="entry name" value="CHROMOSOME 1, WHOLE GENOME SHOTGUN SEQUENCE"/>
    <property type="match status" value="1"/>
</dbReference>
<sequence>MILKILFICSVAIGLRSDTLDGYIAIRAYTHACSLLDEVITQLPSGECRNRLRVTYETYFERIHLLDQLQRSLVDNIVDDKVDNVLNSLVKGISDDKQDVMSEKKDFSDIDMHQNNVSLDTIPENETLAALSEHTVQSSFDDISSLDAANGHCSDITKRSSTMEYIRQFSFSDINLLTPIKYLFKPIKEMISPIASLPASPIQAVSTVSSDLDATMLKKDSDDIETELDLQNISLNNCEAKEKQLIDCDNDFKTASITSEMEWPLLSDFFPPSPARSLLKEMNPKSDIYDDEYISKSLPVCEETHMGPFLKLRLSEHPDESQKKEHQNTLEDINLFQANTSQEKIGIFANHDIQSYKKVKEKAYNSSYNNSDLSFNFPGKLAMNILHTKMVNFPKHVSYATPTSSPILLNMSKQGNTYSTSIYKNISSEMIMLEGADSVHVQKPKDSIARTYWLMKILQKTLMPFINKSKGFYLTPRLFVSKDIWYVKDIKIKGEDEKIKVCESLIFTLNKIKSFKQDDLQSLIKELSYLGNMVDLFRFWLLKKFGTDVVEPKKRFGIAKFTSKSKFLIKNLPPEKFNTSKYGLVQFDGPRKMYLTSIYRLFESAQVIDQLSNSLDLHDLPIKAQDHIHETLKNISDFFENVICHFVLVDINVLLDHFIKQLLYGDDYNSIIGPY</sequence>
<keyword evidence="3" id="KW-1185">Reference proteome</keyword>
<comment type="caution">
    <text evidence="2">The sequence shown here is derived from an EMBL/GenBank/DDBJ whole genome shotgun (WGS) entry which is preliminary data.</text>
</comment>
<accession>A0A0W4ZNU7</accession>
<dbReference type="GeneID" id="28940508"/>
<dbReference type="EMBL" id="LFWA01000008">
    <property type="protein sequence ID" value="KTW30046.1"/>
    <property type="molecule type" value="Genomic_DNA"/>
</dbReference>
<evidence type="ECO:0000313" key="2">
    <source>
        <dbReference type="EMBL" id="KTW30046.1"/>
    </source>
</evidence>
<evidence type="ECO:0008006" key="4">
    <source>
        <dbReference type="Google" id="ProtNLM"/>
    </source>
</evidence>
<evidence type="ECO:0000313" key="3">
    <source>
        <dbReference type="Proteomes" id="UP000053447"/>
    </source>
</evidence>
<feature type="signal peptide" evidence="1">
    <location>
        <begin position="1"/>
        <end position="17"/>
    </location>
</feature>
<dbReference type="OrthoDB" id="2245455at2759"/>
<name>A0A0W4ZNU7_PNEJ7</name>
<protein>
    <recommendedName>
        <fullName evidence="4">MIT domain-containing protein</fullName>
    </recommendedName>
</protein>
<reference evidence="3" key="1">
    <citation type="journal article" date="2016" name="Nat. Commun.">
        <title>Genome analysis of three Pneumocystis species reveals adaptation mechanisms to life exclusively in mammalian hosts.</title>
        <authorList>
            <person name="Ma L."/>
            <person name="Chen Z."/>
            <person name="Huang D.W."/>
            <person name="Kutty G."/>
            <person name="Ishihara M."/>
            <person name="Wang H."/>
            <person name="Abouelleil A."/>
            <person name="Bishop L."/>
            <person name="Davey E."/>
            <person name="Deng R."/>
            <person name="Deng X."/>
            <person name="Fan L."/>
            <person name="Fantoni G."/>
            <person name="Fitzgerald M."/>
            <person name="Gogineni E."/>
            <person name="Goldberg J.M."/>
            <person name="Handley G."/>
            <person name="Hu X."/>
            <person name="Huber C."/>
            <person name="Jiao X."/>
            <person name="Jones K."/>
            <person name="Levin J.Z."/>
            <person name="Liu Y."/>
            <person name="Macdonald P."/>
            <person name="Melnikov A."/>
            <person name="Raley C."/>
            <person name="Sassi M."/>
            <person name="Sherman B.T."/>
            <person name="Song X."/>
            <person name="Sykes S."/>
            <person name="Tran B."/>
            <person name="Walsh L."/>
            <person name="Xia Y."/>
            <person name="Yang J."/>
            <person name="Young S."/>
            <person name="Zeng Q."/>
            <person name="Zheng X."/>
            <person name="Stephens R."/>
            <person name="Nusbaum C."/>
            <person name="Birren B.W."/>
            <person name="Azadi P."/>
            <person name="Lempicki R.A."/>
            <person name="Cuomo C.A."/>
            <person name="Kovacs J.A."/>
        </authorList>
    </citation>
    <scope>NUCLEOTIDE SEQUENCE [LARGE SCALE GENOMIC DNA]</scope>
    <source>
        <strain evidence="3">RU7</strain>
    </source>
</reference>
<evidence type="ECO:0000256" key="1">
    <source>
        <dbReference type="SAM" id="SignalP"/>
    </source>
</evidence>
<dbReference type="Proteomes" id="UP000053447">
    <property type="component" value="Unassembled WGS sequence"/>
</dbReference>
<dbReference type="RefSeq" id="XP_018229607.1">
    <property type="nucleotide sequence ID" value="XM_018374253.1"/>
</dbReference>
<proteinExistence type="predicted"/>
<keyword evidence="1" id="KW-0732">Signal</keyword>